<comment type="caution">
    <text evidence="2">The sequence shown here is derived from an EMBL/GenBank/DDBJ whole genome shotgun (WGS) entry which is preliminary data.</text>
</comment>
<dbReference type="Pfam" id="PF06686">
    <property type="entry name" value="SpoIIIAC"/>
    <property type="match status" value="1"/>
</dbReference>
<keyword evidence="1" id="KW-1133">Transmembrane helix</keyword>
<feature type="transmembrane region" description="Helical" evidence="1">
    <location>
        <begin position="36"/>
        <end position="54"/>
    </location>
</feature>
<keyword evidence="1" id="KW-0472">Membrane</keyword>
<reference evidence="2 3" key="1">
    <citation type="submission" date="2020-08" db="EMBL/GenBank/DDBJ databases">
        <title>Genomic Encyclopedia of Type Strains, Phase IV (KMG-IV): sequencing the most valuable type-strain genomes for metagenomic binning, comparative biology and taxonomic classification.</title>
        <authorList>
            <person name="Goeker M."/>
        </authorList>
    </citation>
    <scope>NUCLEOTIDE SEQUENCE [LARGE SCALE GENOMIC DNA]</scope>
    <source>
        <strain evidence="2 3">DSM 19612</strain>
    </source>
</reference>
<evidence type="ECO:0000313" key="3">
    <source>
        <dbReference type="Proteomes" id="UP000581688"/>
    </source>
</evidence>
<name>A0A841Q741_9BACI</name>
<dbReference type="EMBL" id="JACHGH010000008">
    <property type="protein sequence ID" value="MBB6454231.1"/>
    <property type="molecule type" value="Genomic_DNA"/>
</dbReference>
<evidence type="ECO:0000313" key="2">
    <source>
        <dbReference type="EMBL" id="MBB6454231.1"/>
    </source>
</evidence>
<evidence type="ECO:0000256" key="1">
    <source>
        <dbReference type="SAM" id="Phobius"/>
    </source>
</evidence>
<accession>A0A841Q741</accession>
<dbReference type="NCBIfam" id="TIGR02848">
    <property type="entry name" value="spore_III_AC"/>
    <property type="match status" value="1"/>
</dbReference>
<keyword evidence="3" id="KW-1185">Reference proteome</keyword>
<proteinExistence type="predicted"/>
<keyword evidence="1" id="KW-0812">Transmembrane</keyword>
<dbReference type="Proteomes" id="UP000581688">
    <property type="component" value="Unassembled WGS sequence"/>
</dbReference>
<dbReference type="InterPro" id="IPR025664">
    <property type="entry name" value="Spore_III_AC/AD"/>
</dbReference>
<protein>
    <submittedName>
        <fullName evidence="2">Stage III sporulation protein AC</fullName>
    </submittedName>
</protein>
<gene>
    <name evidence="2" type="ORF">HNQ94_002706</name>
</gene>
<feature type="transmembrane region" description="Helical" evidence="1">
    <location>
        <begin position="7"/>
        <end position="24"/>
    </location>
</feature>
<organism evidence="2 3">
    <name type="scientific">Salirhabdus euzebyi</name>
    <dbReference type="NCBI Taxonomy" id="394506"/>
    <lineage>
        <taxon>Bacteria</taxon>
        <taxon>Bacillati</taxon>
        <taxon>Bacillota</taxon>
        <taxon>Bacilli</taxon>
        <taxon>Bacillales</taxon>
        <taxon>Bacillaceae</taxon>
        <taxon>Salirhabdus</taxon>
    </lineage>
</organism>
<dbReference type="AlphaFoldDB" id="A0A841Q741"/>
<dbReference type="InterPro" id="IPR009570">
    <property type="entry name" value="Spore_III_AC"/>
</dbReference>
<sequence length="74" mass="8135">MISQVSLLFQIAGIGIIVAIIHTLLKQAGKEDMAHWATLIGFIIVLIVVVENLADLFQQIKSVFLFQLIFLGGL</sequence>
<dbReference type="RefSeq" id="WP_174494702.1">
    <property type="nucleotide sequence ID" value="NZ_CADDWK010000001.1"/>
</dbReference>